<evidence type="ECO:0000313" key="2">
    <source>
        <dbReference type="Proteomes" id="UP000034054"/>
    </source>
</evidence>
<accession>A0A0G1XM81</accession>
<dbReference type="Proteomes" id="UP000034054">
    <property type="component" value="Unassembled WGS sequence"/>
</dbReference>
<reference evidence="1 2" key="1">
    <citation type="journal article" date="2015" name="Nature">
        <title>rRNA introns, odd ribosomes, and small enigmatic genomes across a large radiation of phyla.</title>
        <authorList>
            <person name="Brown C.T."/>
            <person name="Hug L.A."/>
            <person name="Thomas B.C."/>
            <person name="Sharon I."/>
            <person name="Castelle C.J."/>
            <person name="Singh A."/>
            <person name="Wilkins M.J."/>
            <person name="Williams K.H."/>
            <person name="Banfield J.F."/>
        </authorList>
    </citation>
    <scope>NUCLEOTIDE SEQUENCE [LARGE SCALE GENOMIC DNA]</scope>
</reference>
<sequence>VFDQVEPGTDVGMSVTVLLDDSGGMIYLSAVATIGGRPTPLSDEQAQTIFQTIASLSSEELAPHILTGIVPFTYDRP</sequence>
<comment type="caution">
    <text evidence="1">The sequence shown here is derived from an EMBL/GenBank/DDBJ whole genome shotgun (WGS) entry which is preliminary data.</text>
</comment>
<dbReference type="AlphaFoldDB" id="A0A0G1XM81"/>
<protein>
    <submittedName>
        <fullName evidence="1">Uncharacterized protein</fullName>
    </submittedName>
</protein>
<evidence type="ECO:0000313" key="1">
    <source>
        <dbReference type="EMBL" id="KKW32016.1"/>
    </source>
</evidence>
<organism evidence="1 2">
    <name type="scientific">Candidatus Uhrbacteria bacterium GW2011_GWA2_52_8d</name>
    <dbReference type="NCBI Taxonomy" id="1618979"/>
    <lineage>
        <taxon>Bacteria</taxon>
        <taxon>Candidatus Uhriibacteriota</taxon>
    </lineage>
</organism>
<feature type="non-terminal residue" evidence="1">
    <location>
        <position position="1"/>
    </location>
</feature>
<name>A0A0G1XM81_9BACT</name>
<dbReference type="EMBL" id="LCRH01000045">
    <property type="protein sequence ID" value="KKW32016.1"/>
    <property type="molecule type" value="Genomic_DNA"/>
</dbReference>
<gene>
    <name evidence="1" type="ORF">UY76_C0045G0016</name>
</gene>
<proteinExistence type="predicted"/>